<comment type="caution">
    <text evidence="1">The sequence shown here is derived from an EMBL/GenBank/DDBJ whole genome shotgun (WGS) entry which is preliminary data.</text>
</comment>
<reference evidence="1 2" key="1">
    <citation type="journal article" date="2010" name="Proc. Natl. Acad. Sci. U.S.A.">
        <title>Insights into evolution of multicellular fungi from the assembled chromosomes of the mushroom Coprinopsis cinerea (Coprinus cinereus).</title>
        <authorList>
            <person name="Stajich J.E."/>
            <person name="Wilke S.K."/>
            <person name="Ahren D."/>
            <person name="Au C.H."/>
            <person name="Birren B.W."/>
            <person name="Borodovsky M."/>
            <person name="Burns C."/>
            <person name="Canback B."/>
            <person name="Casselton L.A."/>
            <person name="Cheng C.K."/>
            <person name="Deng J."/>
            <person name="Dietrich F.S."/>
            <person name="Fargo D.C."/>
            <person name="Farman M.L."/>
            <person name="Gathman A.C."/>
            <person name="Goldberg J."/>
            <person name="Guigo R."/>
            <person name="Hoegger P.J."/>
            <person name="Hooker J.B."/>
            <person name="Huggins A."/>
            <person name="James T.Y."/>
            <person name="Kamada T."/>
            <person name="Kilaru S."/>
            <person name="Kodira C."/>
            <person name="Kues U."/>
            <person name="Kupfer D."/>
            <person name="Kwan H.S."/>
            <person name="Lomsadze A."/>
            <person name="Li W."/>
            <person name="Lilly W.W."/>
            <person name="Ma L.J."/>
            <person name="Mackey A.J."/>
            <person name="Manning G."/>
            <person name="Martin F."/>
            <person name="Muraguchi H."/>
            <person name="Natvig D.O."/>
            <person name="Palmerini H."/>
            <person name="Ramesh M.A."/>
            <person name="Rehmeyer C.J."/>
            <person name="Roe B.A."/>
            <person name="Shenoy N."/>
            <person name="Stanke M."/>
            <person name="Ter-Hovhannisyan V."/>
            <person name="Tunlid A."/>
            <person name="Velagapudi R."/>
            <person name="Vision T.J."/>
            <person name="Zeng Q."/>
            <person name="Zolan M.E."/>
            <person name="Pukkila P.J."/>
        </authorList>
    </citation>
    <scope>NUCLEOTIDE SEQUENCE [LARGE SCALE GENOMIC DNA]</scope>
    <source>
        <strain evidence="2">Okayama-7 / 130 / ATCC MYA-4618 / FGSC 9003</strain>
    </source>
</reference>
<name>D6RNI8_COPC7</name>
<sequence length="133" mass="15248">MNAPLITQAVVYIANERFQWKGFVCHSRKQPKTSERSTWQRSERFVSSVGAGEMEIIIGGYRYWVYACLGVIGYHHASLIRRGWWGKHGVDKDRLYISTSEEMPERKDGSFEKVAVYSLEVDEGASPIPFPMT</sequence>
<dbReference type="RefSeq" id="XP_002910859.1">
    <property type="nucleotide sequence ID" value="XM_002910813.1"/>
</dbReference>
<evidence type="ECO:0000313" key="1">
    <source>
        <dbReference type="EMBL" id="EFI27365.1"/>
    </source>
</evidence>
<dbReference type="EMBL" id="AACS02000007">
    <property type="protein sequence ID" value="EFI27365.1"/>
    <property type="molecule type" value="Genomic_DNA"/>
</dbReference>
<keyword evidence="2" id="KW-1185">Reference proteome</keyword>
<dbReference type="Proteomes" id="UP000001861">
    <property type="component" value="Unassembled WGS sequence"/>
</dbReference>
<dbReference type="GeneID" id="9380248"/>
<dbReference type="HOGENOM" id="CLU_1906629_0_0_1"/>
<gene>
    <name evidence="1" type="ORF">CC1G_14838</name>
</gene>
<dbReference type="AlphaFoldDB" id="D6RNI8"/>
<accession>D6RNI8</accession>
<protein>
    <submittedName>
        <fullName evidence="1">Uncharacterized protein</fullName>
    </submittedName>
</protein>
<organism evidence="1 2">
    <name type="scientific">Coprinopsis cinerea (strain Okayama-7 / 130 / ATCC MYA-4618 / FGSC 9003)</name>
    <name type="common">Inky cap fungus</name>
    <name type="synonym">Hormographiella aspergillata</name>
    <dbReference type="NCBI Taxonomy" id="240176"/>
    <lineage>
        <taxon>Eukaryota</taxon>
        <taxon>Fungi</taxon>
        <taxon>Dikarya</taxon>
        <taxon>Basidiomycota</taxon>
        <taxon>Agaricomycotina</taxon>
        <taxon>Agaricomycetes</taxon>
        <taxon>Agaricomycetidae</taxon>
        <taxon>Agaricales</taxon>
        <taxon>Agaricineae</taxon>
        <taxon>Psathyrellaceae</taxon>
        <taxon>Coprinopsis</taxon>
    </lineage>
</organism>
<dbReference type="VEuPathDB" id="FungiDB:CC1G_14838"/>
<dbReference type="InParanoid" id="D6RNI8"/>
<evidence type="ECO:0000313" key="2">
    <source>
        <dbReference type="Proteomes" id="UP000001861"/>
    </source>
</evidence>
<proteinExistence type="predicted"/>
<dbReference type="KEGG" id="cci:CC1G_14838"/>